<dbReference type="InterPro" id="IPR005763">
    <property type="entry name" value="Fucose_isomerase"/>
</dbReference>
<dbReference type="SUPFAM" id="SSF53743">
    <property type="entry name" value="FucI/AraA N-terminal and middle domains"/>
    <property type="match status" value="1"/>
</dbReference>
<dbReference type="Pfam" id="PF07882">
    <property type="entry name" value="Fucose_iso_N2"/>
    <property type="match status" value="1"/>
</dbReference>
<evidence type="ECO:0000313" key="5">
    <source>
        <dbReference type="Proteomes" id="UP001296943"/>
    </source>
</evidence>
<evidence type="ECO:0000256" key="1">
    <source>
        <dbReference type="ARBA" id="ARBA00023235"/>
    </source>
</evidence>
<dbReference type="InterPro" id="IPR012889">
    <property type="entry name" value="Fucose_isomerase_N2"/>
</dbReference>
<sequence length="54" mass="6017">MKFSKAGLALAMMKGKSYVSMGSVSMGIAGSMIQEDFFQDYLGMRNEYVDMSEF</sequence>
<evidence type="ECO:0000256" key="2">
    <source>
        <dbReference type="ARBA" id="ARBA00023277"/>
    </source>
</evidence>
<gene>
    <name evidence="4" type="ORF">JOC48_002944</name>
</gene>
<comment type="caution">
    <text evidence="4">The sequence shown here is derived from an EMBL/GenBank/DDBJ whole genome shotgun (WGS) entry which is preliminary data.</text>
</comment>
<proteinExistence type="predicted"/>
<dbReference type="Proteomes" id="UP001296943">
    <property type="component" value="Unassembled WGS sequence"/>
</dbReference>
<name>A0ABS2N2S9_9BACI</name>
<protein>
    <submittedName>
        <fullName evidence="4">L-fucose isomerase-like protein</fullName>
    </submittedName>
</protein>
<dbReference type="EMBL" id="JAFBDR010000017">
    <property type="protein sequence ID" value="MBM7572440.1"/>
    <property type="molecule type" value="Genomic_DNA"/>
</dbReference>
<accession>A0ABS2N2S9</accession>
<keyword evidence="2" id="KW-0119">Carbohydrate metabolism</keyword>
<keyword evidence="1" id="KW-0413">Isomerase</keyword>
<organism evidence="4 5">
    <name type="scientific">Aquibacillus albus</name>
    <dbReference type="NCBI Taxonomy" id="1168171"/>
    <lineage>
        <taxon>Bacteria</taxon>
        <taxon>Bacillati</taxon>
        <taxon>Bacillota</taxon>
        <taxon>Bacilli</taxon>
        <taxon>Bacillales</taxon>
        <taxon>Bacillaceae</taxon>
        <taxon>Aquibacillus</taxon>
    </lineage>
</organism>
<dbReference type="InterPro" id="IPR038392">
    <property type="entry name" value="Fucose_isomerase_dom2_sf"/>
</dbReference>
<dbReference type="Gene3D" id="3.40.275.10">
    <property type="entry name" value="L-fucose Isomerase, Chain A, domain 2"/>
    <property type="match status" value="1"/>
</dbReference>
<feature type="domain" description="L-fucose isomerase N-terminal-2" evidence="3">
    <location>
        <begin position="16"/>
        <end position="54"/>
    </location>
</feature>
<dbReference type="PANTHER" id="PTHR37840:SF1">
    <property type="entry name" value="L-FUCOSE ISOMERASE"/>
    <property type="match status" value="1"/>
</dbReference>
<evidence type="ECO:0000259" key="3">
    <source>
        <dbReference type="Pfam" id="PF07882"/>
    </source>
</evidence>
<dbReference type="InterPro" id="IPR009015">
    <property type="entry name" value="Fucose_isomerase_N/cen_sf"/>
</dbReference>
<evidence type="ECO:0000313" key="4">
    <source>
        <dbReference type="EMBL" id="MBM7572440.1"/>
    </source>
</evidence>
<reference evidence="4 5" key="1">
    <citation type="submission" date="2021-01" db="EMBL/GenBank/DDBJ databases">
        <title>Genomic Encyclopedia of Type Strains, Phase IV (KMG-IV): sequencing the most valuable type-strain genomes for metagenomic binning, comparative biology and taxonomic classification.</title>
        <authorList>
            <person name="Goeker M."/>
        </authorList>
    </citation>
    <scope>NUCLEOTIDE SEQUENCE [LARGE SCALE GENOMIC DNA]</scope>
    <source>
        <strain evidence="4 5">DSM 23711</strain>
    </source>
</reference>
<keyword evidence="5" id="KW-1185">Reference proteome</keyword>
<dbReference type="PANTHER" id="PTHR37840">
    <property type="entry name" value="L-FUCOSE ISOMERASE"/>
    <property type="match status" value="1"/>
</dbReference>